<dbReference type="InterPro" id="IPR016156">
    <property type="entry name" value="FAD/NAD-linked_Rdtase_dimer_sf"/>
</dbReference>
<keyword evidence="2" id="KW-0285">Flavoprotein</keyword>
<evidence type="ECO:0000259" key="6">
    <source>
        <dbReference type="Pfam" id="PF14759"/>
    </source>
</evidence>
<dbReference type="GO" id="GO:0005737">
    <property type="term" value="C:cytoplasm"/>
    <property type="evidence" value="ECO:0007669"/>
    <property type="project" value="TreeGrafter"/>
</dbReference>
<dbReference type="InterPro" id="IPR028202">
    <property type="entry name" value="Reductase_C"/>
</dbReference>
<dbReference type="RefSeq" id="WP_154077060.1">
    <property type="nucleotide sequence ID" value="NZ_CP045929.1"/>
</dbReference>
<organism evidence="7 8">
    <name type="scientific">Allosaccharopolyspora coralli</name>
    <dbReference type="NCBI Taxonomy" id="2665642"/>
    <lineage>
        <taxon>Bacteria</taxon>
        <taxon>Bacillati</taxon>
        <taxon>Actinomycetota</taxon>
        <taxon>Actinomycetes</taxon>
        <taxon>Pseudonocardiales</taxon>
        <taxon>Pseudonocardiaceae</taxon>
        <taxon>Allosaccharopolyspora</taxon>
    </lineage>
</organism>
<feature type="domain" description="FAD/NAD(P)-binding" evidence="5">
    <location>
        <begin position="3"/>
        <end position="300"/>
    </location>
</feature>
<dbReference type="KEGG" id="sace:GIY23_13940"/>
<sequence>MRTIAVVGTSLAGFSTAQQLRSQGFDGRLVMVGAEVHPPYDRPPLSKDFLVGDADQHQLALGEQSDYDDLEAEWILGDPVARLRPSDACLELVSGAHVRTDGVVAATGASVRQLPGASDVEGVYALRTLQDAVGLRDELTHGRPRVVVVGAGFIGAEVASSCRKLGLDVALVEAAELPLARALGQEMAAVCAQLHGEHGVDVRFGVGVDRLCTSFGRVVGLDLSTGEHLPADVVVTGIGVEPNTGWLAGSGVGVQDGVLCDAGGVTDLPNVVGVGDVARCHRQDLGRTARIEHWSSAMKQPRVAVGNLLAGSTVERHDDLPYFWSDQYGVRIQFTGFVHPEDDVRILEGAVDDRCFLAQYERDGQPVGLLAFNSPRGFGRARRQLTRPGLVTVAS</sequence>
<evidence type="ECO:0000313" key="7">
    <source>
        <dbReference type="EMBL" id="QGK70478.1"/>
    </source>
</evidence>
<dbReference type="InterPro" id="IPR036188">
    <property type="entry name" value="FAD/NAD-bd_sf"/>
</dbReference>
<keyword evidence="8" id="KW-1185">Reference proteome</keyword>
<gene>
    <name evidence="7" type="ORF">GIY23_13940</name>
</gene>
<proteinExistence type="predicted"/>
<evidence type="ECO:0000256" key="2">
    <source>
        <dbReference type="ARBA" id="ARBA00022630"/>
    </source>
</evidence>
<keyword evidence="3" id="KW-0274">FAD</keyword>
<dbReference type="Pfam" id="PF07992">
    <property type="entry name" value="Pyr_redox_2"/>
    <property type="match status" value="1"/>
</dbReference>
<evidence type="ECO:0000256" key="4">
    <source>
        <dbReference type="ARBA" id="ARBA00023002"/>
    </source>
</evidence>
<accession>A0A5Q3Q787</accession>
<keyword evidence="4" id="KW-0560">Oxidoreductase</keyword>
<dbReference type="PRINTS" id="PR00368">
    <property type="entry name" value="FADPNR"/>
</dbReference>
<evidence type="ECO:0000313" key="8">
    <source>
        <dbReference type="Proteomes" id="UP000371041"/>
    </source>
</evidence>
<dbReference type="SUPFAM" id="SSF51905">
    <property type="entry name" value="FAD/NAD(P)-binding domain"/>
    <property type="match status" value="2"/>
</dbReference>
<dbReference type="PRINTS" id="PR00411">
    <property type="entry name" value="PNDRDTASEI"/>
</dbReference>
<evidence type="ECO:0000256" key="1">
    <source>
        <dbReference type="ARBA" id="ARBA00001974"/>
    </source>
</evidence>
<dbReference type="PANTHER" id="PTHR43557">
    <property type="entry name" value="APOPTOSIS-INDUCING FACTOR 1"/>
    <property type="match status" value="1"/>
</dbReference>
<dbReference type="InterPro" id="IPR050446">
    <property type="entry name" value="FAD-oxidoreductase/Apoptosis"/>
</dbReference>
<evidence type="ECO:0000256" key="3">
    <source>
        <dbReference type="ARBA" id="ARBA00022827"/>
    </source>
</evidence>
<evidence type="ECO:0000259" key="5">
    <source>
        <dbReference type="Pfam" id="PF07992"/>
    </source>
</evidence>
<dbReference type="EMBL" id="CP045929">
    <property type="protein sequence ID" value="QGK70478.1"/>
    <property type="molecule type" value="Genomic_DNA"/>
</dbReference>
<dbReference type="PANTHER" id="PTHR43557:SF2">
    <property type="entry name" value="RIESKE DOMAIN-CONTAINING PROTEIN-RELATED"/>
    <property type="match status" value="1"/>
</dbReference>
<name>A0A5Q3Q787_9PSEU</name>
<dbReference type="InterPro" id="IPR023753">
    <property type="entry name" value="FAD/NAD-binding_dom"/>
</dbReference>
<dbReference type="SUPFAM" id="SSF55424">
    <property type="entry name" value="FAD/NAD-linked reductases, dimerisation (C-terminal) domain"/>
    <property type="match status" value="1"/>
</dbReference>
<comment type="cofactor">
    <cofactor evidence="1">
        <name>FAD</name>
        <dbReference type="ChEBI" id="CHEBI:57692"/>
    </cofactor>
</comment>
<dbReference type="Pfam" id="PF14759">
    <property type="entry name" value="Reductase_C"/>
    <property type="match status" value="1"/>
</dbReference>
<dbReference type="Gene3D" id="3.50.50.60">
    <property type="entry name" value="FAD/NAD(P)-binding domain"/>
    <property type="match status" value="2"/>
</dbReference>
<dbReference type="AlphaFoldDB" id="A0A5Q3Q787"/>
<dbReference type="Proteomes" id="UP000371041">
    <property type="component" value="Chromosome"/>
</dbReference>
<feature type="domain" description="Reductase C-terminal" evidence="6">
    <location>
        <begin position="322"/>
        <end position="387"/>
    </location>
</feature>
<protein>
    <submittedName>
        <fullName evidence="7">NAD(P)/FAD-dependent oxidoreductase</fullName>
    </submittedName>
</protein>
<dbReference type="GO" id="GO:0016651">
    <property type="term" value="F:oxidoreductase activity, acting on NAD(P)H"/>
    <property type="evidence" value="ECO:0007669"/>
    <property type="project" value="TreeGrafter"/>
</dbReference>
<dbReference type="Gene3D" id="3.30.390.30">
    <property type="match status" value="1"/>
</dbReference>
<reference evidence="8" key="1">
    <citation type="submission" date="2019-11" db="EMBL/GenBank/DDBJ databases">
        <title>The complete genome sequence of Saccharopolyspora sp. E2A.</title>
        <authorList>
            <person name="Zhang G."/>
        </authorList>
    </citation>
    <scope>NUCLEOTIDE SEQUENCE [LARGE SCALE GENOMIC DNA]</scope>
    <source>
        <strain evidence="8">E2A</strain>
    </source>
</reference>